<organism evidence="2">
    <name type="scientific">Chrysotila carterae</name>
    <name type="common">Marine alga</name>
    <name type="synonym">Syracosphaera carterae</name>
    <dbReference type="NCBI Taxonomy" id="13221"/>
    <lineage>
        <taxon>Eukaryota</taxon>
        <taxon>Haptista</taxon>
        <taxon>Haptophyta</taxon>
        <taxon>Prymnesiophyceae</taxon>
        <taxon>Isochrysidales</taxon>
        <taxon>Isochrysidaceae</taxon>
        <taxon>Chrysotila</taxon>
    </lineage>
</organism>
<dbReference type="PROSITE" id="PS50234">
    <property type="entry name" value="VWFA"/>
    <property type="match status" value="1"/>
</dbReference>
<dbReference type="InterPro" id="IPR002035">
    <property type="entry name" value="VWF_A"/>
</dbReference>
<sequence>MAGEGRLRLFKDAVLHFLKNLIAQRMSPYLYKLTHLNLIAFSTNCEAAHKSLQPVSPAVVAGLTGWLARIKPDGQTHSWLPFEMARDGAGTSDDGTTVDRILFITDGAPSEMHPFQRSLDAAKAASAALGDCPIACVAYGSPVDVDGFLKELANETKGTFDRVDIEGLREAVTAVRKAKEADEKRLAQAKLEEEEKLADK</sequence>
<evidence type="ECO:0000259" key="1">
    <source>
        <dbReference type="PROSITE" id="PS50234"/>
    </source>
</evidence>
<reference evidence="2" key="1">
    <citation type="submission" date="2021-01" db="EMBL/GenBank/DDBJ databases">
        <authorList>
            <person name="Corre E."/>
            <person name="Pelletier E."/>
            <person name="Niang G."/>
            <person name="Scheremetjew M."/>
            <person name="Finn R."/>
            <person name="Kale V."/>
            <person name="Holt S."/>
            <person name="Cochrane G."/>
            <person name="Meng A."/>
            <person name="Brown T."/>
            <person name="Cohen L."/>
        </authorList>
    </citation>
    <scope>NUCLEOTIDE SEQUENCE</scope>
    <source>
        <strain evidence="2">CCMP645</strain>
    </source>
</reference>
<protein>
    <recommendedName>
        <fullName evidence="1">VWFA domain-containing protein</fullName>
    </recommendedName>
</protein>
<dbReference type="InterPro" id="IPR036465">
    <property type="entry name" value="vWFA_dom_sf"/>
</dbReference>
<accession>A0A7S4B6Y6</accession>
<dbReference type="Gene3D" id="3.40.50.410">
    <property type="entry name" value="von Willebrand factor, type A domain"/>
    <property type="match status" value="1"/>
</dbReference>
<dbReference type="SUPFAM" id="SSF53300">
    <property type="entry name" value="vWA-like"/>
    <property type="match status" value="1"/>
</dbReference>
<proteinExistence type="predicted"/>
<dbReference type="AlphaFoldDB" id="A0A7S4B6Y6"/>
<dbReference type="EMBL" id="HBIZ01014501">
    <property type="protein sequence ID" value="CAE0756291.1"/>
    <property type="molecule type" value="Transcribed_RNA"/>
</dbReference>
<gene>
    <name evidence="2" type="ORF">PCAR00345_LOCUS8885</name>
</gene>
<feature type="domain" description="VWFA" evidence="1">
    <location>
        <begin position="1"/>
        <end position="175"/>
    </location>
</feature>
<evidence type="ECO:0000313" key="2">
    <source>
        <dbReference type="EMBL" id="CAE0756291.1"/>
    </source>
</evidence>
<name>A0A7S4B6Y6_CHRCT</name>